<protein>
    <submittedName>
        <fullName evidence="3">SseB family protein</fullName>
    </submittedName>
</protein>
<dbReference type="Proteomes" id="UP000321562">
    <property type="component" value="Unassembled WGS sequence"/>
</dbReference>
<dbReference type="OrthoDB" id="7831317at2"/>
<dbReference type="EMBL" id="VOPL01000004">
    <property type="protein sequence ID" value="TXB68559.1"/>
    <property type="molecule type" value="Genomic_DNA"/>
</dbReference>
<feature type="domain" description="SseB protein N-terminal" evidence="2">
    <location>
        <begin position="18"/>
        <end position="111"/>
    </location>
</feature>
<accession>A0A5C6S1U6</accession>
<reference evidence="3 4" key="1">
    <citation type="submission" date="2019-08" db="EMBL/GenBank/DDBJ databases">
        <authorList>
            <person name="Ye J."/>
        </authorList>
    </citation>
    <scope>NUCLEOTIDE SEQUENCE [LARGE SCALE GENOMIC DNA]</scope>
    <source>
        <strain evidence="3 4">TK008</strain>
    </source>
</reference>
<dbReference type="AlphaFoldDB" id="A0A5C6S1U6"/>
<evidence type="ECO:0000313" key="3">
    <source>
        <dbReference type="EMBL" id="TXB68559.1"/>
    </source>
</evidence>
<feature type="region of interest" description="Disordered" evidence="1">
    <location>
        <begin position="225"/>
        <end position="257"/>
    </location>
</feature>
<dbReference type="Pfam" id="PF07179">
    <property type="entry name" value="SseB"/>
    <property type="match status" value="1"/>
</dbReference>
<proteinExistence type="predicted"/>
<organism evidence="3 4">
    <name type="scientific">Paracoccus aurantiacus</name>
    <dbReference type="NCBI Taxonomy" id="2599412"/>
    <lineage>
        <taxon>Bacteria</taxon>
        <taxon>Pseudomonadati</taxon>
        <taxon>Pseudomonadota</taxon>
        <taxon>Alphaproteobacteria</taxon>
        <taxon>Rhodobacterales</taxon>
        <taxon>Paracoccaceae</taxon>
        <taxon>Paracoccus</taxon>
    </lineage>
</organism>
<evidence type="ECO:0000256" key="1">
    <source>
        <dbReference type="SAM" id="MobiDB-lite"/>
    </source>
</evidence>
<dbReference type="RefSeq" id="WP_147098467.1">
    <property type="nucleotide sequence ID" value="NZ_JBHUFH010000012.1"/>
</dbReference>
<evidence type="ECO:0000259" key="2">
    <source>
        <dbReference type="Pfam" id="PF07179"/>
    </source>
</evidence>
<gene>
    <name evidence="3" type="ORF">FQV27_11265</name>
</gene>
<keyword evidence="4" id="KW-1185">Reference proteome</keyword>
<dbReference type="InterPro" id="IPR009839">
    <property type="entry name" value="SseB_N"/>
</dbReference>
<evidence type="ECO:0000313" key="4">
    <source>
        <dbReference type="Proteomes" id="UP000321562"/>
    </source>
</evidence>
<sequence length="257" mass="27074">MTPLDALCETPFHELPDTARARVLNRLADTELFVALESDPVGDRAKLRLFDLPDGKLAIAADLEERLAGFFDAPTGHIAMPGRVLAAMLAAEDVTLMVNPGAGSEMLLGPGTLGWLADALSARPAEEQAGHARLFPPSQEMVARLAEPVATRLQDMSGLLTGAALVAAEWSDGSKGHLLVIEGADDDRRPVIAKAMAELFAFLPPLPQTCDVTFDLPLPAGALVLRPEPPAADNTPDSTGGPKAPGSDPDKPPILRF</sequence>
<name>A0A5C6S1U6_9RHOB</name>
<feature type="compositionally biased region" description="Basic and acidic residues" evidence="1">
    <location>
        <begin position="248"/>
        <end position="257"/>
    </location>
</feature>
<comment type="caution">
    <text evidence="3">The sequence shown here is derived from an EMBL/GenBank/DDBJ whole genome shotgun (WGS) entry which is preliminary data.</text>
</comment>